<dbReference type="AlphaFoldDB" id="S4P220"/>
<sequence>MNYLGSVKRIHVILYTPQGCKLSICKSISKYSMPDISKYQDIYLKTNRLLRIYNISGDVDKFGFYVCKRKHPFILHVAY</sequence>
<dbReference type="EMBL" id="GAIX01008696">
    <property type="protein sequence ID" value="JAA83864.1"/>
    <property type="molecule type" value="Transcribed_RNA"/>
</dbReference>
<proteinExistence type="predicted"/>
<reference evidence="1" key="2">
    <citation type="submission" date="2013-05" db="EMBL/GenBank/DDBJ databases">
        <authorList>
            <person name="Carter J.-M."/>
            <person name="Baker S.C."/>
            <person name="Pink R."/>
            <person name="Carter D.R.F."/>
            <person name="Collins A."/>
            <person name="Tomlin J."/>
            <person name="Gibbs M."/>
            <person name="Breuker C.J."/>
        </authorList>
    </citation>
    <scope>NUCLEOTIDE SEQUENCE</scope>
    <source>
        <tissue evidence="1">Ovary</tissue>
    </source>
</reference>
<organism evidence="1">
    <name type="scientific">Pararge aegeria</name>
    <name type="common">speckled wood butterfly</name>
    <dbReference type="NCBI Taxonomy" id="116150"/>
    <lineage>
        <taxon>Eukaryota</taxon>
        <taxon>Metazoa</taxon>
        <taxon>Ecdysozoa</taxon>
        <taxon>Arthropoda</taxon>
        <taxon>Hexapoda</taxon>
        <taxon>Insecta</taxon>
        <taxon>Pterygota</taxon>
        <taxon>Neoptera</taxon>
        <taxon>Endopterygota</taxon>
        <taxon>Lepidoptera</taxon>
        <taxon>Glossata</taxon>
        <taxon>Ditrysia</taxon>
        <taxon>Papilionoidea</taxon>
        <taxon>Nymphalidae</taxon>
        <taxon>Satyrinae</taxon>
        <taxon>Satyrini</taxon>
        <taxon>Parargina</taxon>
        <taxon>Pararge</taxon>
    </lineage>
</organism>
<evidence type="ECO:0000313" key="1">
    <source>
        <dbReference type="EMBL" id="JAA83864.1"/>
    </source>
</evidence>
<name>S4P220_9NEOP</name>
<protein>
    <submittedName>
        <fullName evidence="1">Uncharacterized protein</fullName>
    </submittedName>
</protein>
<reference evidence="1" key="1">
    <citation type="journal article" date="2013" name="BMC Genomics">
        <title>Unscrambling butterfly oogenesis.</title>
        <authorList>
            <person name="Carter J.M."/>
            <person name="Baker S.C."/>
            <person name="Pink R."/>
            <person name="Carter D.R."/>
            <person name="Collins A."/>
            <person name="Tomlin J."/>
            <person name="Gibbs M."/>
            <person name="Breuker C.J."/>
        </authorList>
    </citation>
    <scope>NUCLEOTIDE SEQUENCE</scope>
    <source>
        <tissue evidence="1">Ovary</tissue>
    </source>
</reference>
<accession>S4P220</accession>